<dbReference type="AlphaFoldDB" id="A8PBM6"/>
<feature type="transmembrane region" description="Helical" evidence="1">
    <location>
        <begin position="290"/>
        <end position="310"/>
    </location>
</feature>
<gene>
    <name evidence="3" type="ORF">CC1G_02684</name>
</gene>
<dbReference type="InterPro" id="IPR027948">
    <property type="entry name" value="DUF4436"/>
</dbReference>
<evidence type="ECO:0000256" key="2">
    <source>
        <dbReference type="SAM" id="SignalP"/>
    </source>
</evidence>
<dbReference type="GeneID" id="6016853"/>
<dbReference type="STRING" id="240176.A8PBM6"/>
<dbReference type="Proteomes" id="UP000001861">
    <property type="component" value="Unassembled WGS sequence"/>
</dbReference>
<sequence>MVALVTFSGLVTVCTAAPSFVKPKSYTSPEGNYSTEIILSAETVSIDPAARTITMDWFPQLYTPYVNCSAVVHAPVIREVYMARYVPPELMDQSSPTWRQEDPPLPIFIFNTDDFCPTYTWPGAVSVRTVTKLFPTSGKPYDGFLSASLTAYPEERYEAPFQFYVRNPDSGRLRALTVYNLTSSTLGFDISISTILVAGPRSEDQKLQFTMHITRSVSVKLFVYSAVVMSWLVTLAFLTIIAAAGVYSSHTIYAEMFVVPIGALFAFASIRANLPGAPDGFGTILDTFSIIPVLIIMSLSSFILLVAVLYKRIKYDPSPPLSSAIGTLLHLRHSTCPYGCEGDTAISSINGVVIDTPNAFHVDDAASKLNGKQTTGSSVPSSDTHLGPVEWASSYHGATSSSCRLSESDSI</sequence>
<dbReference type="OMA" id="RTMEMDW"/>
<dbReference type="RefSeq" id="XP_001840221.2">
    <property type="nucleotide sequence ID" value="XM_001840169.2"/>
</dbReference>
<accession>A8PBM6</accession>
<dbReference type="EMBL" id="AACS02000004">
    <property type="protein sequence ID" value="EAU81668.2"/>
    <property type="molecule type" value="Genomic_DNA"/>
</dbReference>
<feature type="transmembrane region" description="Helical" evidence="1">
    <location>
        <begin position="252"/>
        <end position="270"/>
    </location>
</feature>
<evidence type="ECO:0000256" key="1">
    <source>
        <dbReference type="SAM" id="Phobius"/>
    </source>
</evidence>
<dbReference type="HOGENOM" id="CLU_048458_0_0_1"/>
<dbReference type="KEGG" id="cci:CC1G_02684"/>
<protein>
    <recommendedName>
        <fullName evidence="5">Transmembrane protein</fullName>
    </recommendedName>
</protein>
<evidence type="ECO:0000313" key="4">
    <source>
        <dbReference type="Proteomes" id="UP000001861"/>
    </source>
</evidence>
<keyword evidence="1" id="KW-0812">Transmembrane</keyword>
<dbReference type="InParanoid" id="A8PBM6"/>
<comment type="caution">
    <text evidence="3">The sequence shown here is derived from an EMBL/GenBank/DDBJ whole genome shotgun (WGS) entry which is preliminary data.</text>
</comment>
<dbReference type="OrthoDB" id="2923771at2759"/>
<evidence type="ECO:0000313" key="3">
    <source>
        <dbReference type="EMBL" id="EAU81668.2"/>
    </source>
</evidence>
<keyword evidence="1" id="KW-0472">Membrane</keyword>
<reference evidence="3 4" key="1">
    <citation type="journal article" date="2010" name="Proc. Natl. Acad. Sci. U.S.A.">
        <title>Insights into evolution of multicellular fungi from the assembled chromosomes of the mushroom Coprinopsis cinerea (Coprinus cinereus).</title>
        <authorList>
            <person name="Stajich J.E."/>
            <person name="Wilke S.K."/>
            <person name="Ahren D."/>
            <person name="Au C.H."/>
            <person name="Birren B.W."/>
            <person name="Borodovsky M."/>
            <person name="Burns C."/>
            <person name="Canback B."/>
            <person name="Casselton L.A."/>
            <person name="Cheng C.K."/>
            <person name="Deng J."/>
            <person name="Dietrich F.S."/>
            <person name="Fargo D.C."/>
            <person name="Farman M.L."/>
            <person name="Gathman A.C."/>
            <person name="Goldberg J."/>
            <person name="Guigo R."/>
            <person name="Hoegger P.J."/>
            <person name="Hooker J.B."/>
            <person name="Huggins A."/>
            <person name="James T.Y."/>
            <person name="Kamada T."/>
            <person name="Kilaru S."/>
            <person name="Kodira C."/>
            <person name="Kues U."/>
            <person name="Kupfer D."/>
            <person name="Kwan H.S."/>
            <person name="Lomsadze A."/>
            <person name="Li W."/>
            <person name="Lilly W.W."/>
            <person name="Ma L.J."/>
            <person name="Mackey A.J."/>
            <person name="Manning G."/>
            <person name="Martin F."/>
            <person name="Muraguchi H."/>
            <person name="Natvig D.O."/>
            <person name="Palmerini H."/>
            <person name="Ramesh M.A."/>
            <person name="Rehmeyer C.J."/>
            <person name="Roe B.A."/>
            <person name="Shenoy N."/>
            <person name="Stanke M."/>
            <person name="Ter-Hovhannisyan V."/>
            <person name="Tunlid A."/>
            <person name="Velagapudi R."/>
            <person name="Vision T.J."/>
            <person name="Zeng Q."/>
            <person name="Zolan M.E."/>
            <person name="Pukkila P.J."/>
        </authorList>
    </citation>
    <scope>NUCLEOTIDE SEQUENCE [LARGE SCALE GENOMIC DNA]</scope>
    <source>
        <strain evidence="4">Okayama-7 / 130 / ATCC MYA-4618 / FGSC 9003</strain>
    </source>
</reference>
<proteinExistence type="predicted"/>
<dbReference type="Pfam" id="PF14494">
    <property type="entry name" value="DUF4436"/>
    <property type="match status" value="1"/>
</dbReference>
<feature type="transmembrane region" description="Helical" evidence="1">
    <location>
        <begin position="221"/>
        <end position="245"/>
    </location>
</feature>
<keyword evidence="2" id="KW-0732">Signal</keyword>
<feature type="chain" id="PRO_5002727674" description="Transmembrane protein" evidence="2">
    <location>
        <begin position="17"/>
        <end position="411"/>
    </location>
</feature>
<keyword evidence="4" id="KW-1185">Reference proteome</keyword>
<organism evidence="3 4">
    <name type="scientific">Coprinopsis cinerea (strain Okayama-7 / 130 / ATCC MYA-4618 / FGSC 9003)</name>
    <name type="common">Inky cap fungus</name>
    <name type="synonym">Hormographiella aspergillata</name>
    <dbReference type="NCBI Taxonomy" id="240176"/>
    <lineage>
        <taxon>Eukaryota</taxon>
        <taxon>Fungi</taxon>
        <taxon>Dikarya</taxon>
        <taxon>Basidiomycota</taxon>
        <taxon>Agaricomycotina</taxon>
        <taxon>Agaricomycetes</taxon>
        <taxon>Agaricomycetidae</taxon>
        <taxon>Agaricales</taxon>
        <taxon>Agaricineae</taxon>
        <taxon>Psathyrellaceae</taxon>
        <taxon>Coprinopsis</taxon>
    </lineage>
</organism>
<feature type="signal peptide" evidence="2">
    <location>
        <begin position="1"/>
        <end position="16"/>
    </location>
</feature>
<name>A8PBM6_COPC7</name>
<dbReference type="VEuPathDB" id="FungiDB:CC1G_02684"/>
<keyword evidence="1" id="KW-1133">Transmembrane helix</keyword>
<evidence type="ECO:0008006" key="5">
    <source>
        <dbReference type="Google" id="ProtNLM"/>
    </source>
</evidence>